<reference evidence="3" key="1">
    <citation type="submission" date="2022-10" db="EMBL/GenBank/DDBJ databases">
        <title>Genome assembly of Pristionchus species.</title>
        <authorList>
            <person name="Yoshida K."/>
            <person name="Sommer R.J."/>
        </authorList>
    </citation>
    <scope>NUCLEOTIDE SEQUENCE [LARGE SCALE GENOMIC DNA]</scope>
    <source>
        <strain evidence="3">RS5460</strain>
    </source>
</reference>
<evidence type="ECO:0000256" key="1">
    <source>
        <dbReference type="SAM" id="Coils"/>
    </source>
</evidence>
<feature type="coiled-coil region" evidence="1">
    <location>
        <begin position="71"/>
        <end position="134"/>
    </location>
</feature>
<keyword evidence="3" id="KW-1185">Reference proteome</keyword>
<evidence type="ECO:0000313" key="3">
    <source>
        <dbReference type="Proteomes" id="UP001328107"/>
    </source>
</evidence>
<comment type="caution">
    <text evidence="2">The sequence shown here is derived from an EMBL/GenBank/DDBJ whole genome shotgun (WGS) entry which is preliminary data.</text>
</comment>
<proteinExistence type="predicted"/>
<dbReference type="AlphaFoldDB" id="A0AAN5CCF3"/>
<keyword evidence="1" id="KW-0175">Coiled coil</keyword>
<name>A0AAN5CCF3_9BILA</name>
<feature type="non-terminal residue" evidence="2">
    <location>
        <position position="1"/>
    </location>
</feature>
<gene>
    <name evidence="2" type="ORF">PMAYCL1PPCAC_08432</name>
</gene>
<sequence length="230" mass="26689">LCSVMTTEKAGEVFNNYRAGKRSNILQDIPEVDRLVSWMTSMSAEDRPDCAQLLEDSFFMSIREVEIIKSLDLAQHRENESNQDKKEIEEKYKRDMDIFAKEQAKREKEYRKMIEEKEREIQLRQGERDRLAKELAEAAVKKPQSGNIEAANHQGTDVVLTTASGTNVRRINTNIESENPQRHQNMSDIALSKDASGCRILKSHHNSYLRAIEPDWKVDTVKRPPREWEN</sequence>
<dbReference type="EMBL" id="BTRK01000002">
    <property type="protein sequence ID" value="GMR38237.1"/>
    <property type="molecule type" value="Genomic_DNA"/>
</dbReference>
<accession>A0AAN5CCF3</accession>
<evidence type="ECO:0000313" key="2">
    <source>
        <dbReference type="EMBL" id="GMR38237.1"/>
    </source>
</evidence>
<dbReference type="Proteomes" id="UP001328107">
    <property type="component" value="Unassembled WGS sequence"/>
</dbReference>
<protein>
    <submittedName>
        <fullName evidence="2">Uncharacterized protein</fullName>
    </submittedName>
</protein>
<organism evidence="2 3">
    <name type="scientific">Pristionchus mayeri</name>
    <dbReference type="NCBI Taxonomy" id="1317129"/>
    <lineage>
        <taxon>Eukaryota</taxon>
        <taxon>Metazoa</taxon>
        <taxon>Ecdysozoa</taxon>
        <taxon>Nematoda</taxon>
        <taxon>Chromadorea</taxon>
        <taxon>Rhabditida</taxon>
        <taxon>Rhabditina</taxon>
        <taxon>Diplogasteromorpha</taxon>
        <taxon>Diplogasteroidea</taxon>
        <taxon>Neodiplogasteridae</taxon>
        <taxon>Pristionchus</taxon>
    </lineage>
</organism>